<accession>A0A415E839</accession>
<dbReference type="InterPro" id="IPR016181">
    <property type="entry name" value="Acyl_CoA_acyltransferase"/>
</dbReference>
<dbReference type="RefSeq" id="WP_118334011.1">
    <property type="nucleotide sequence ID" value="NZ_AP025567.1"/>
</dbReference>
<evidence type="ECO:0000313" key="3">
    <source>
        <dbReference type="Proteomes" id="UP000284841"/>
    </source>
</evidence>
<gene>
    <name evidence="2" type="ORF">DW099_05185</name>
</gene>
<protein>
    <submittedName>
        <fullName evidence="2">GNAT family N-acetyltransferase</fullName>
    </submittedName>
</protein>
<dbReference type="AlphaFoldDB" id="A0A415E839"/>
<evidence type="ECO:0000259" key="1">
    <source>
        <dbReference type="PROSITE" id="PS51186"/>
    </source>
</evidence>
<dbReference type="OrthoDB" id="3172674at2"/>
<dbReference type="InterPro" id="IPR000182">
    <property type="entry name" value="GNAT_dom"/>
</dbReference>
<dbReference type="Proteomes" id="UP000284841">
    <property type="component" value="Unassembled WGS sequence"/>
</dbReference>
<name>A0A415E839_9FIRM</name>
<reference evidence="2 3" key="1">
    <citation type="submission" date="2018-08" db="EMBL/GenBank/DDBJ databases">
        <title>A genome reference for cultivated species of the human gut microbiota.</title>
        <authorList>
            <person name="Zou Y."/>
            <person name="Xue W."/>
            <person name="Luo G."/>
        </authorList>
    </citation>
    <scope>NUCLEOTIDE SEQUENCE [LARGE SCALE GENOMIC DNA]</scope>
    <source>
        <strain evidence="2 3">AM07-24</strain>
    </source>
</reference>
<evidence type="ECO:0000313" key="2">
    <source>
        <dbReference type="EMBL" id="RHJ89956.1"/>
    </source>
</evidence>
<dbReference type="CDD" id="cd04301">
    <property type="entry name" value="NAT_SF"/>
    <property type="match status" value="1"/>
</dbReference>
<dbReference type="EMBL" id="QRMS01000001">
    <property type="protein sequence ID" value="RHJ89956.1"/>
    <property type="molecule type" value="Genomic_DNA"/>
</dbReference>
<comment type="caution">
    <text evidence="2">The sequence shown here is derived from an EMBL/GenBank/DDBJ whole genome shotgun (WGS) entry which is preliminary data.</text>
</comment>
<dbReference type="InterPro" id="IPR025685">
    <property type="entry name" value="YoaP-like_dom"/>
</dbReference>
<dbReference type="STRING" id="1776384.GCA_900086585_03326"/>
<dbReference type="Pfam" id="PF00583">
    <property type="entry name" value="Acetyltransf_1"/>
    <property type="match status" value="1"/>
</dbReference>
<organism evidence="2 3">
    <name type="scientific">Emergencia timonensis</name>
    <dbReference type="NCBI Taxonomy" id="1776384"/>
    <lineage>
        <taxon>Bacteria</taxon>
        <taxon>Bacillati</taxon>
        <taxon>Bacillota</taxon>
        <taxon>Clostridia</taxon>
        <taxon>Peptostreptococcales</taxon>
        <taxon>Anaerovoracaceae</taxon>
        <taxon>Emergencia</taxon>
    </lineage>
</organism>
<keyword evidence="2" id="KW-0808">Transferase</keyword>
<proteinExistence type="predicted"/>
<dbReference type="Gene3D" id="3.40.630.30">
    <property type="match status" value="1"/>
</dbReference>
<sequence length="255" mass="28871">MELKRVNLDNLEQEHICCAISEKKGETSVSSKKQWLRQRMKEGLVFLKLDERGKVFIEYLPAEAAWAPVEAPGYLYIDCFWVSGKYKGKGYGDALLEECIADGKAQGKKGLVVLSTKKKMPFLSDPGYLKYKGFIVADTCEPYYELLYLPFEEGAQVPKFCHSVKKAAVPKDGWTLYYTNQCPHTAKYVPVLVDAAAERGIKIQPVHIESREAAQNAPNPFTTYALYRDGEFLTNEILSEKSFDKLLTRMNETGK</sequence>
<dbReference type="PROSITE" id="PS51186">
    <property type="entry name" value="GNAT"/>
    <property type="match status" value="1"/>
</dbReference>
<keyword evidence="3" id="KW-1185">Reference proteome</keyword>
<dbReference type="GO" id="GO:0016747">
    <property type="term" value="F:acyltransferase activity, transferring groups other than amino-acyl groups"/>
    <property type="evidence" value="ECO:0007669"/>
    <property type="project" value="InterPro"/>
</dbReference>
<dbReference type="SUPFAM" id="SSF55729">
    <property type="entry name" value="Acyl-CoA N-acyltransferases (Nat)"/>
    <property type="match status" value="1"/>
</dbReference>
<feature type="domain" description="N-acetyltransferase" evidence="1">
    <location>
        <begin position="1"/>
        <end position="152"/>
    </location>
</feature>
<dbReference type="Pfam" id="PF14268">
    <property type="entry name" value="YoaP"/>
    <property type="match status" value="1"/>
</dbReference>